<accession>A0AAV3UFC0</accession>
<dbReference type="PANTHER" id="PTHR43757">
    <property type="entry name" value="AMINOMETHYLTRANSFERASE"/>
    <property type="match status" value="1"/>
</dbReference>
<dbReference type="GO" id="GO:0008483">
    <property type="term" value="F:transaminase activity"/>
    <property type="evidence" value="ECO:0007669"/>
    <property type="project" value="UniProtKB-KW"/>
</dbReference>
<evidence type="ECO:0000256" key="4">
    <source>
        <dbReference type="ARBA" id="ARBA00047665"/>
    </source>
</evidence>
<dbReference type="NCBIfam" id="TIGR00528">
    <property type="entry name" value="gcvT"/>
    <property type="match status" value="1"/>
</dbReference>
<keyword evidence="10" id="KW-1185">Reference proteome</keyword>
<dbReference type="GO" id="GO:0004047">
    <property type="term" value="F:aminomethyltransferase activity"/>
    <property type="evidence" value="ECO:0007669"/>
    <property type="project" value="UniProtKB-UniRule"/>
</dbReference>
<dbReference type="SUPFAM" id="SSF103025">
    <property type="entry name" value="Folate-binding domain"/>
    <property type="match status" value="1"/>
</dbReference>
<gene>
    <name evidence="5 9" type="primary">gcvT</name>
    <name evidence="9" type="ORF">GCM10025751_11300</name>
</gene>
<comment type="function">
    <text evidence="5">The glycine cleavage system catalyzes the degradation of glycine.</text>
</comment>
<comment type="subunit">
    <text evidence="5">The glycine cleavage system is composed of four proteins: P, T, L and H.</text>
</comment>
<dbReference type="GO" id="GO:0019464">
    <property type="term" value="P:glycine decarboxylation via glycine cleavage system"/>
    <property type="evidence" value="ECO:0007669"/>
    <property type="project" value="UniProtKB-UniRule"/>
</dbReference>
<feature type="domain" description="Aminomethyltransferase C-terminal" evidence="8">
    <location>
        <begin position="285"/>
        <end position="362"/>
    </location>
</feature>
<evidence type="ECO:0000256" key="6">
    <source>
        <dbReference type="PIRSR" id="PIRSR006487-1"/>
    </source>
</evidence>
<feature type="domain" description="GCVT N-terminal" evidence="7">
    <location>
        <begin position="9"/>
        <end position="264"/>
    </location>
</feature>
<dbReference type="InterPro" id="IPR028896">
    <property type="entry name" value="GcvT/YgfZ/DmdA"/>
</dbReference>
<dbReference type="Gene3D" id="3.30.1360.120">
    <property type="entry name" value="Probable tRNA modification gtpase trme, domain 1"/>
    <property type="match status" value="1"/>
</dbReference>
<proteinExistence type="inferred from homology"/>
<dbReference type="HAMAP" id="MF_00259">
    <property type="entry name" value="GcvT"/>
    <property type="match status" value="1"/>
</dbReference>
<organism evidence="9 10">
    <name type="scientific">Haladaptatus pallidirubidus</name>
    <dbReference type="NCBI Taxonomy" id="1008152"/>
    <lineage>
        <taxon>Archaea</taxon>
        <taxon>Methanobacteriati</taxon>
        <taxon>Methanobacteriota</taxon>
        <taxon>Stenosarchaea group</taxon>
        <taxon>Halobacteria</taxon>
        <taxon>Halobacteriales</taxon>
        <taxon>Haladaptataceae</taxon>
        <taxon>Haladaptatus</taxon>
    </lineage>
</organism>
<dbReference type="Gene3D" id="3.30.70.1400">
    <property type="entry name" value="Aminomethyltransferase beta-barrel domains"/>
    <property type="match status" value="1"/>
</dbReference>
<dbReference type="InterPro" id="IPR013977">
    <property type="entry name" value="GcvT_C"/>
</dbReference>
<sequence>MPLRKPPLRDHHDERGATFTEFGGWDMPVEFDSIKEEHLSVRESVGIFDVSHMGEIEVSGPDAEQLMQRLTTNDVTQLSAGDSQYSMITDEDGIIIDDTVVYRLPEDDESDYLFVPNAGHDEQMHDRWKRFRNEWELDAEIRNATDDYAMYAVQGPDAANSVGEVMEESVADLSKFEAMYATVAGVRCWVARTGYTGEDGFELICPWDEAETVWDAFDCQPCGLGSRDTLRTEMGFLLSGQDFNHENDPRNPYEAKVSFTVKLDTEFVGRDALEQVKEEGVEETFVGFRLIDRGVPRHGYDITNTDDTIIGTVTSGTMSPTLSEPIGLGYVPTDYADPGTVIRVMVRGRSKKAKIESTPFLKDKQ</sequence>
<evidence type="ECO:0000256" key="5">
    <source>
        <dbReference type="HAMAP-Rule" id="MF_00259"/>
    </source>
</evidence>
<dbReference type="InterPro" id="IPR022903">
    <property type="entry name" value="GcvT_bac"/>
</dbReference>
<dbReference type="NCBIfam" id="NF001567">
    <property type="entry name" value="PRK00389.1"/>
    <property type="match status" value="1"/>
</dbReference>
<dbReference type="GeneID" id="68611701"/>
<evidence type="ECO:0000313" key="10">
    <source>
        <dbReference type="Proteomes" id="UP001501729"/>
    </source>
</evidence>
<evidence type="ECO:0000259" key="8">
    <source>
        <dbReference type="Pfam" id="PF08669"/>
    </source>
</evidence>
<comment type="caution">
    <text evidence="9">The sequence shown here is derived from an EMBL/GenBank/DDBJ whole genome shotgun (WGS) entry which is preliminary data.</text>
</comment>
<keyword evidence="3 5" id="KW-0808">Transferase</keyword>
<dbReference type="Gene3D" id="2.40.30.110">
    <property type="entry name" value="Aminomethyltransferase beta-barrel domains"/>
    <property type="match status" value="1"/>
</dbReference>
<evidence type="ECO:0000256" key="3">
    <source>
        <dbReference type="ARBA" id="ARBA00022679"/>
    </source>
</evidence>
<protein>
    <recommendedName>
        <fullName evidence="5">Probable aminomethyltransferase</fullName>
        <ecNumber evidence="5">2.1.2.10</ecNumber>
    </recommendedName>
    <alternativeName>
        <fullName evidence="5">Glycine cleavage system T protein</fullName>
    </alternativeName>
</protein>
<dbReference type="PANTHER" id="PTHR43757:SF2">
    <property type="entry name" value="AMINOMETHYLTRANSFERASE, MITOCHONDRIAL"/>
    <property type="match status" value="1"/>
</dbReference>
<dbReference type="PIRSF" id="PIRSF006487">
    <property type="entry name" value="GcvT"/>
    <property type="match status" value="1"/>
</dbReference>
<feature type="binding site" evidence="6">
    <location>
        <position position="202"/>
    </location>
    <ligand>
        <name>substrate</name>
    </ligand>
</feature>
<reference evidence="9 10" key="1">
    <citation type="journal article" date="2019" name="Int. J. Syst. Evol. Microbiol.">
        <title>The Global Catalogue of Microorganisms (GCM) 10K type strain sequencing project: providing services to taxonomists for standard genome sequencing and annotation.</title>
        <authorList>
            <consortium name="The Broad Institute Genomics Platform"/>
            <consortium name="The Broad Institute Genome Sequencing Center for Infectious Disease"/>
            <person name="Wu L."/>
            <person name="Ma J."/>
        </authorList>
    </citation>
    <scope>NUCLEOTIDE SEQUENCE [LARGE SCALE GENOMIC DNA]</scope>
    <source>
        <strain evidence="9 10">JCM 17504</strain>
    </source>
</reference>
<dbReference type="EC" id="2.1.2.10" evidence="5"/>
<dbReference type="Pfam" id="PF01571">
    <property type="entry name" value="GCV_T"/>
    <property type="match status" value="1"/>
</dbReference>
<dbReference type="GO" id="GO:0005960">
    <property type="term" value="C:glycine cleavage complex"/>
    <property type="evidence" value="ECO:0007669"/>
    <property type="project" value="InterPro"/>
</dbReference>
<dbReference type="SUPFAM" id="SSF101790">
    <property type="entry name" value="Aminomethyltransferase beta-barrel domain"/>
    <property type="match status" value="1"/>
</dbReference>
<dbReference type="InterPro" id="IPR027266">
    <property type="entry name" value="TrmE/GcvT-like"/>
</dbReference>
<dbReference type="Proteomes" id="UP001501729">
    <property type="component" value="Unassembled WGS sequence"/>
</dbReference>
<name>A0AAV3UFC0_9EURY</name>
<dbReference type="EMBL" id="BAABKX010000001">
    <property type="protein sequence ID" value="GAA5044628.1"/>
    <property type="molecule type" value="Genomic_DNA"/>
</dbReference>
<dbReference type="Pfam" id="PF08669">
    <property type="entry name" value="GCV_T_C"/>
    <property type="match status" value="1"/>
</dbReference>
<dbReference type="InterPro" id="IPR006222">
    <property type="entry name" value="GCVT_N"/>
</dbReference>
<dbReference type="InterPro" id="IPR029043">
    <property type="entry name" value="GcvT/YgfZ_C"/>
</dbReference>
<evidence type="ECO:0000256" key="1">
    <source>
        <dbReference type="ARBA" id="ARBA00008609"/>
    </source>
</evidence>
<keyword evidence="2 5" id="KW-0032">Aminotransferase</keyword>
<dbReference type="InterPro" id="IPR006223">
    <property type="entry name" value="GcvT"/>
</dbReference>
<dbReference type="AlphaFoldDB" id="A0AAV3UFC0"/>
<comment type="catalytic activity">
    <reaction evidence="4 5">
        <text>N(6)-[(R)-S(8)-aminomethyldihydrolipoyl]-L-lysyl-[protein] + (6S)-5,6,7,8-tetrahydrofolate = N(6)-[(R)-dihydrolipoyl]-L-lysyl-[protein] + (6R)-5,10-methylene-5,6,7,8-tetrahydrofolate + NH4(+)</text>
        <dbReference type="Rhea" id="RHEA:16945"/>
        <dbReference type="Rhea" id="RHEA-COMP:10475"/>
        <dbReference type="Rhea" id="RHEA-COMP:10492"/>
        <dbReference type="ChEBI" id="CHEBI:15636"/>
        <dbReference type="ChEBI" id="CHEBI:28938"/>
        <dbReference type="ChEBI" id="CHEBI:57453"/>
        <dbReference type="ChEBI" id="CHEBI:83100"/>
        <dbReference type="ChEBI" id="CHEBI:83143"/>
        <dbReference type="EC" id="2.1.2.10"/>
    </reaction>
</comment>
<evidence type="ECO:0000259" key="7">
    <source>
        <dbReference type="Pfam" id="PF01571"/>
    </source>
</evidence>
<dbReference type="Gene3D" id="4.10.1250.10">
    <property type="entry name" value="Aminomethyltransferase fragment"/>
    <property type="match status" value="1"/>
</dbReference>
<comment type="similarity">
    <text evidence="1 5">Belongs to the GcvT family.</text>
</comment>
<dbReference type="FunFam" id="2.40.30.110:FF:000003">
    <property type="entry name" value="Aminomethyltransferase"/>
    <property type="match status" value="1"/>
</dbReference>
<evidence type="ECO:0000313" key="9">
    <source>
        <dbReference type="EMBL" id="GAA5044628.1"/>
    </source>
</evidence>
<evidence type="ECO:0000256" key="2">
    <source>
        <dbReference type="ARBA" id="ARBA00022576"/>
    </source>
</evidence>
<dbReference type="RefSeq" id="WP_227775917.1">
    <property type="nucleotide sequence ID" value="NZ_BAABKX010000001.1"/>
</dbReference>